<gene>
    <name evidence="4" type="ORF">ACFPPD_08905</name>
</gene>
<sequence>MRITFAVDSLQRGGSQGTLADLTNLLSRRGHDVTILMPAAGQVDYDLRHPLVRIGRDRLEPHDYPLSDLIVSTHCSTVKSSQSAVECLGIPHIRYSLCYEPLELPGHPDQYTSYQATSRLIVVSEWQRQLMHTLYGVEGIVVPSGIHPMFDNFHNRERLSRITVSAFARAQENVADAQNQPYLLEQLGLLKQSHPELDVHLICMPNEYAASPALQQLSSSGMFRVIVPSNDIELCYCYNQAHIFVTPSSFEMVASAGMEAMKCGAALVAVHSGGNSDYCRHGVNGLISTFHENRLREHIVCLVNDPRLRKRLARQGEKDAREWTRERTADLFEQAVRTLTAEAGLKPRKTGRILSFLSGRPFK</sequence>
<feature type="domain" description="Glycosyl transferase family 1" evidence="3">
    <location>
        <begin position="177"/>
        <end position="318"/>
    </location>
</feature>
<dbReference type="RefSeq" id="WP_209750266.1">
    <property type="nucleotide sequence ID" value="NZ_JBHSMH010000021.1"/>
</dbReference>
<dbReference type="EMBL" id="JBHSMH010000021">
    <property type="protein sequence ID" value="MFC5468841.1"/>
    <property type="molecule type" value="Genomic_DNA"/>
</dbReference>
<name>A0ABW0LW76_9BACL</name>
<dbReference type="Proteomes" id="UP001596105">
    <property type="component" value="Unassembled WGS sequence"/>
</dbReference>
<dbReference type="GO" id="GO:0016757">
    <property type="term" value="F:glycosyltransferase activity"/>
    <property type="evidence" value="ECO:0007669"/>
    <property type="project" value="UniProtKB-KW"/>
</dbReference>
<dbReference type="CDD" id="cd03801">
    <property type="entry name" value="GT4_PimA-like"/>
    <property type="match status" value="1"/>
</dbReference>
<organism evidence="4 5">
    <name type="scientific">Cohnella suwonensis</name>
    <dbReference type="NCBI Taxonomy" id="696072"/>
    <lineage>
        <taxon>Bacteria</taxon>
        <taxon>Bacillati</taxon>
        <taxon>Bacillota</taxon>
        <taxon>Bacilli</taxon>
        <taxon>Bacillales</taxon>
        <taxon>Paenibacillaceae</taxon>
        <taxon>Cohnella</taxon>
    </lineage>
</organism>
<comment type="caution">
    <text evidence="4">The sequence shown here is derived from an EMBL/GenBank/DDBJ whole genome shotgun (WGS) entry which is preliminary data.</text>
</comment>
<evidence type="ECO:0000313" key="4">
    <source>
        <dbReference type="EMBL" id="MFC5468841.1"/>
    </source>
</evidence>
<dbReference type="InterPro" id="IPR001296">
    <property type="entry name" value="Glyco_trans_1"/>
</dbReference>
<reference evidence="5" key="1">
    <citation type="journal article" date="2019" name="Int. J. Syst. Evol. Microbiol.">
        <title>The Global Catalogue of Microorganisms (GCM) 10K type strain sequencing project: providing services to taxonomists for standard genome sequencing and annotation.</title>
        <authorList>
            <consortium name="The Broad Institute Genomics Platform"/>
            <consortium name="The Broad Institute Genome Sequencing Center for Infectious Disease"/>
            <person name="Wu L."/>
            <person name="Ma J."/>
        </authorList>
    </citation>
    <scope>NUCLEOTIDE SEQUENCE [LARGE SCALE GENOMIC DNA]</scope>
    <source>
        <strain evidence="5">CCUG 57113</strain>
    </source>
</reference>
<evidence type="ECO:0000256" key="2">
    <source>
        <dbReference type="ARBA" id="ARBA00022679"/>
    </source>
</evidence>
<dbReference type="Gene3D" id="3.40.50.2000">
    <property type="entry name" value="Glycogen Phosphorylase B"/>
    <property type="match status" value="2"/>
</dbReference>
<evidence type="ECO:0000259" key="3">
    <source>
        <dbReference type="Pfam" id="PF00534"/>
    </source>
</evidence>
<evidence type="ECO:0000256" key="1">
    <source>
        <dbReference type="ARBA" id="ARBA00022676"/>
    </source>
</evidence>
<dbReference type="PANTHER" id="PTHR12526:SF510">
    <property type="entry name" value="D-INOSITOL 3-PHOSPHATE GLYCOSYLTRANSFERASE"/>
    <property type="match status" value="1"/>
</dbReference>
<dbReference type="EC" id="2.4.-.-" evidence="4"/>
<protein>
    <submittedName>
        <fullName evidence="4">Glycosyltransferase family 4 protein</fullName>
        <ecNumber evidence="4">2.4.-.-</ecNumber>
    </submittedName>
</protein>
<dbReference type="PANTHER" id="PTHR12526">
    <property type="entry name" value="GLYCOSYLTRANSFERASE"/>
    <property type="match status" value="1"/>
</dbReference>
<dbReference type="Pfam" id="PF00534">
    <property type="entry name" value="Glycos_transf_1"/>
    <property type="match status" value="1"/>
</dbReference>
<proteinExistence type="predicted"/>
<keyword evidence="5" id="KW-1185">Reference proteome</keyword>
<evidence type="ECO:0000313" key="5">
    <source>
        <dbReference type="Proteomes" id="UP001596105"/>
    </source>
</evidence>
<dbReference type="SUPFAM" id="SSF53756">
    <property type="entry name" value="UDP-Glycosyltransferase/glycogen phosphorylase"/>
    <property type="match status" value="1"/>
</dbReference>
<accession>A0ABW0LW76</accession>
<keyword evidence="2 4" id="KW-0808">Transferase</keyword>
<keyword evidence="1 4" id="KW-0328">Glycosyltransferase</keyword>